<evidence type="ECO:0000259" key="2">
    <source>
        <dbReference type="Pfam" id="PF20720"/>
    </source>
</evidence>
<feature type="repeat" description="ANK" evidence="1">
    <location>
        <begin position="668"/>
        <end position="700"/>
    </location>
</feature>
<organism evidence="3 4">
    <name type="scientific">Mytilus galloprovincialis</name>
    <name type="common">Mediterranean mussel</name>
    <dbReference type="NCBI Taxonomy" id="29158"/>
    <lineage>
        <taxon>Eukaryota</taxon>
        <taxon>Metazoa</taxon>
        <taxon>Spiralia</taxon>
        <taxon>Lophotrochozoa</taxon>
        <taxon>Mollusca</taxon>
        <taxon>Bivalvia</taxon>
        <taxon>Autobranchia</taxon>
        <taxon>Pteriomorphia</taxon>
        <taxon>Mytilida</taxon>
        <taxon>Mytiloidea</taxon>
        <taxon>Mytilidae</taxon>
        <taxon>Mytilinae</taxon>
        <taxon>Mytilus</taxon>
    </lineage>
</organism>
<proteinExistence type="predicted"/>
<dbReference type="InterPro" id="IPR027417">
    <property type="entry name" value="P-loop_NTPase"/>
</dbReference>
<protein>
    <recommendedName>
        <fullName evidence="2">Novel STAND NTPase 3 domain-containing protein</fullName>
    </recommendedName>
</protein>
<dbReference type="Pfam" id="PF20720">
    <property type="entry name" value="nSTAND3"/>
    <property type="match status" value="1"/>
</dbReference>
<dbReference type="Proteomes" id="UP000596742">
    <property type="component" value="Unassembled WGS sequence"/>
</dbReference>
<name>A0A8B6EHY9_MYTGA</name>
<dbReference type="EMBL" id="UYJE01005136">
    <property type="protein sequence ID" value="VDI34214.1"/>
    <property type="molecule type" value="Genomic_DNA"/>
</dbReference>
<feature type="repeat" description="ANK" evidence="1">
    <location>
        <begin position="634"/>
        <end position="666"/>
    </location>
</feature>
<feature type="repeat" description="ANK" evidence="1">
    <location>
        <begin position="568"/>
        <end position="600"/>
    </location>
</feature>
<dbReference type="PROSITE" id="PS50088">
    <property type="entry name" value="ANK_REPEAT"/>
    <property type="match status" value="12"/>
</dbReference>
<comment type="caution">
    <text evidence="3">The sequence shown here is derived from an EMBL/GenBank/DDBJ whole genome shotgun (WGS) entry which is preliminary data.</text>
</comment>
<dbReference type="Pfam" id="PF12796">
    <property type="entry name" value="Ank_2"/>
    <property type="match status" value="3"/>
</dbReference>
<dbReference type="InterPro" id="IPR036770">
    <property type="entry name" value="Ankyrin_rpt-contain_sf"/>
</dbReference>
<dbReference type="Pfam" id="PF00023">
    <property type="entry name" value="Ank"/>
    <property type="match status" value="1"/>
</dbReference>
<keyword evidence="4" id="KW-1185">Reference proteome</keyword>
<dbReference type="PANTHER" id="PTHR24184:SF11">
    <property type="entry name" value="ANKYRIN REPEAT AND SOCS BOX CONTAINING 3"/>
    <property type="match status" value="1"/>
</dbReference>
<feature type="repeat" description="ANK" evidence="1">
    <location>
        <begin position="535"/>
        <end position="567"/>
    </location>
</feature>
<dbReference type="SUPFAM" id="SSF52540">
    <property type="entry name" value="P-loop containing nucleoside triphosphate hydrolases"/>
    <property type="match status" value="1"/>
</dbReference>
<dbReference type="SUPFAM" id="SSF48403">
    <property type="entry name" value="Ankyrin repeat"/>
    <property type="match status" value="2"/>
</dbReference>
<evidence type="ECO:0000313" key="4">
    <source>
        <dbReference type="Proteomes" id="UP000596742"/>
    </source>
</evidence>
<feature type="repeat" description="ANK" evidence="1">
    <location>
        <begin position="867"/>
        <end position="897"/>
    </location>
</feature>
<dbReference type="PROSITE" id="PS50297">
    <property type="entry name" value="ANK_REP_REGION"/>
    <property type="match status" value="12"/>
</dbReference>
<dbReference type="PANTHER" id="PTHR24184">
    <property type="entry name" value="SI:CH211-189E2.2"/>
    <property type="match status" value="1"/>
</dbReference>
<dbReference type="InterPro" id="IPR049050">
    <property type="entry name" value="nSTAND3"/>
</dbReference>
<feature type="repeat" description="ANK" evidence="1">
    <location>
        <begin position="834"/>
        <end position="866"/>
    </location>
</feature>
<dbReference type="Gene3D" id="1.25.40.20">
    <property type="entry name" value="Ankyrin repeat-containing domain"/>
    <property type="match status" value="5"/>
</dbReference>
<accession>A0A8B6EHY9</accession>
<evidence type="ECO:0000313" key="3">
    <source>
        <dbReference type="EMBL" id="VDI34214.1"/>
    </source>
</evidence>
<feature type="domain" description="Novel STAND NTPase 3" evidence="2">
    <location>
        <begin position="66"/>
        <end position="195"/>
    </location>
</feature>
<sequence>MVSFSLLHPSSFSILLRQDQFNVIILDNEGLSVKLENNQTEVIPENIRDQIKNEIKEWENNDKMCVTTRASECVLECLQNNSCLTLTGPSGVGKSFIARHTALVLQKEGYRIVPVIKPDDIRNYYQPGKQTVFIVDDICGNFTANQHQIENWQQLLPVVNTVIADKCCKIIVSCRLQVYRDDKFNILEPFKSCECNLMSDELCLTLAEKHIMANAYIGESLDNIDKFSHNSELFPLLCSLFNGGEYRDVRQFFNEPFLVYKNELDSLSRCGVEGKSKLCSLALLVLYNNQLTDKWLKDRVTEKQRQILEDTCEACGLNRTTSKTELKEALLTLEGTFVHNQDGIYRTIHDKLFDFLAHYFGKQMIECLIDHGVSDLVHERFIWRQSPDEKNSNIDFIIEIPDHYFELYLKRFIKDWSAGTVRVIFENNNLEMPLFRQQLLQQLIHVDKSQQGTLASANDTVLPKEHFGSGDTPLIRACYHGYTDMVQWMLQNDVVVNQCRDDGTTGLIMASQNGHTEIVKLLLERNPSIDLCQKDGCSPLYIASQNGHTEIVKLLLEKNPNIDLCDNTGCSPLLMASLKGHTVIVKLLLDRSPNTDLCNNSGCSPLFMASQKGHTDIVKLLLERNPSIDLCETDGCSPLYIASQNGHTEIVKLLLERNPKIDLCSKRTGCSPLCYASQNGYAEIVKLLLEKNPDVDLCDNNGCSPLCIASHNGHTEIVKLLLERNPKIDLCSKRTGCSPLYHASQHGYAEIARLLLEKNPNIDLCQKDGCSPLYIASQNGNTDIVRLLLQKNPNIDLCQKDGCSPLYIASQNGNTDVVKLLLERNPNIDLCRNDGCSPLYKASQNGNTDVVKSLLERNPNIDLCRNDGCSPLYMASQKGHAEIVKLLSVRNSYIDTA</sequence>
<evidence type="ECO:0000256" key="1">
    <source>
        <dbReference type="PROSITE-ProRule" id="PRU00023"/>
    </source>
</evidence>
<feature type="repeat" description="ANK" evidence="1">
    <location>
        <begin position="502"/>
        <end position="534"/>
    </location>
</feature>
<gene>
    <name evidence="3" type="ORF">MGAL_10B061817</name>
</gene>
<keyword evidence="1" id="KW-0040">ANK repeat</keyword>
<dbReference type="Pfam" id="PF13637">
    <property type="entry name" value="Ank_4"/>
    <property type="match status" value="2"/>
</dbReference>
<feature type="repeat" description="ANK" evidence="1">
    <location>
        <begin position="701"/>
        <end position="733"/>
    </location>
</feature>
<dbReference type="OrthoDB" id="7464126at2759"/>
<dbReference type="SMART" id="SM00248">
    <property type="entry name" value="ANK"/>
    <property type="match status" value="13"/>
</dbReference>
<feature type="repeat" description="ANK" evidence="1">
    <location>
        <begin position="601"/>
        <end position="633"/>
    </location>
</feature>
<feature type="repeat" description="ANK" evidence="1">
    <location>
        <begin position="801"/>
        <end position="833"/>
    </location>
</feature>
<feature type="repeat" description="ANK" evidence="1">
    <location>
        <begin position="735"/>
        <end position="767"/>
    </location>
</feature>
<feature type="repeat" description="ANK" evidence="1">
    <location>
        <begin position="768"/>
        <end position="800"/>
    </location>
</feature>
<dbReference type="AlphaFoldDB" id="A0A8B6EHY9"/>
<reference evidence="3" key="1">
    <citation type="submission" date="2018-11" db="EMBL/GenBank/DDBJ databases">
        <authorList>
            <person name="Alioto T."/>
            <person name="Alioto T."/>
        </authorList>
    </citation>
    <scope>NUCLEOTIDE SEQUENCE</scope>
</reference>
<dbReference type="InterPro" id="IPR002110">
    <property type="entry name" value="Ankyrin_rpt"/>
</dbReference>